<accession>A0A077ZAR3</accession>
<dbReference type="EMBL" id="HG806169">
    <property type="protein sequence ID" value="CDW57467.1"/>
    <property type="molecule type" value="Genomic_DNA"/>
</dbReference>
<evidence type="ECO:0000313" key="2">
    <source>
        <dbReference type="Proteomes" id="UP000030665"/>
    </source>
</evidence>
<organism evidence="1 2">
    <name type="scientific">Trichuris trichiura</name>
    <name type="common">Whipworm</name>
    <name type="synonym">Trichocephalus trichiurus</name>
    <dbReference type="NCBI Taxonomy" id="36087"/>
    <lineage>
        <taxon>Eukaryota</taxon>
        <taxon>Metazoa</taxon>
        <taxon>Ecdysozoa</taxon>
        <taxon>Nematoda</taxon>
        <taxon>Enoplea</taxon>
        <taxon>Dorylaimia</taxon>
        <taxon>Trichinellida</taxon>
        <taxon>Trichuridae</taxon>
        <taxon>Trichuris</taxon>
    </lineage>
</organism>
<reference evidence="1" key="2">
    <citation type="submission" date="2014-03" db="EMBL/GenBank/DDBJ databases">
        <title>The whipworm genome and dual-species transcriptomics of an intimate host-pathogen interaction.</title>
        <authorList>
            <person name="Foth B.J."/>
            <person name="Tsai I.J."/>
            <person name="Reid A.J."/>
            <person name="Bancroft A.J."/>
            <person name="Nichol S."/>
            <person name="Tracey A."/>
            <person name="Holroyd N."/>
            <person name="Cotton J.A."/>
            <person name="Stanley E.J."/>
            <person name="Zarowiecki M."/>
            <person name="Liu J.Z."/>
            <person name="Huckvale T."/>
            <person name="Cooper P.J."/>
            <person name="Grencis R.K."/>
            <person name="Berriman M."/>
        </authorList>
    </citation>
    <scope>NUCLEOTIDE SEQUENCE [LARGE SCALE GENOMIC DNA]</scope>
</reference>
<dbReference type="Proteomes" id="UP000030665">
    <property type="component" value="Unassembled WGS sequence"/>
</dbReference>
<name>A0A077ZAR3_TRITR</name>
<protein>
    <submittedName>
        <fullName evidence="1">Uncharacterized protein</fullName>
    </submittedName>
</protein>
<gene>
    <name evidence="1" type="ORF">TTRE_0000575901</name>
</gene>
<evidence type="ECO:0000313" key="1">
    <source>
        <dbReference type="EMBL" id="CDW57467.1"/>
    </source>
</evidence>
<sequence>MMRKSFELILLPALRVYELMADKMDFLGPLQLASKLMRRGTMKVFGKDKVKVMVGKGVVLLPFFACALALCPSDFSFPGFFDPQNQKCLTVVPTNLIVVPWKGDWIRQADAICNNLFHRGSLAKYRFPVNLIDPEWSMLRKREPIALLDGCEINLNIKNVWLNGSDVSIFGNDLYRPCPDATGQIVHICVQ</sequence>
<reference evidence="1" key="1">
    <citation type="submission" date="2014-01" db="EMBL/GenBank/DDBJ databases">
        <authorList>
            <person name="Aslett M."/>
        </authorList>
    </citation>
    <scope>NUCLEOTIDE SEQUENCE</scope>
</reference>
<proteinExistence type="predicted"/>
<keyword evidence="2" id="KW-1185">Reference proteome</keyword>
<dbReference type="AlphaFoldDB" id="A0A077ZAR3"/>